<dbReference type="SUPFAM" id="SSF53850">
    <property type="entry name" value="Periplasmic binding protein-like II"/>
    <property type="match status" value="1"/>
</dbReference>
<accession>A0A9P3Q5F7</accession>
<dbReference type="Pfam" id="PF03466">
    <property type="entry name" value="LysR_substrate"/>
    <property type="match status" value="1"/>
</dbReference>
<dbReference type="Proteomes" id="UP001064782">
    <property type="component" value="Unassembled WGS sequence"/>
</dbReference>
<protein>
    <submittedName>
        <fullName evidence="7">LysR family transcriptional regulator</fullName>
    </submittedName>
</protein>
<dbReference type="InterPro" id="IPR005119">
    <property type="entry name" value="LysR_subst-bd"/>
</dbReference>
<dbReference type="EMBL" id="BRXE01000010">
    <property type="protein sequence ID" value="GLB82291.1"/>
    <property type="molecule type" value="Genomic_DNA"/>
</dbReference>
<dbReference type="Gene3D" id="1.10.10.10">
    <property type="entry name" value="Winged helix-like DNA-binding domain superfamily/Winged helix DNA-binding domain"/>
    <property type="match status" value="1"/>
</dbReference>
<dbReference type="InterPro" id="IPR058163">
    <property type="entry name" value="LysR-type_TF_proteobact-type"/>
</dbReference>
<dbReference type="InterPro" id="IPR036388">
    <property type="entry name" value="WH-like_DNA-bd_sf"/>
</dbReference>
<reference evidence="7" key="1">
    <citation type="submission" date="2022-08" db="EMBL/GenBank/DDBJ databases">
        <title>Mycobacterium kiyosense sp. nov., scotochromogenic slow-glowing species isolated from respiratory specimens.</title>
        <authorList>
            <person name="Fukano H."/>
            <person name="Kazumi Y."/>
            <person name="Sakagami N."/>
            <person name="Ato M."/>
            <person name="Mitarai S."/>
            <person name="Hoshino Y."/>
        </authorList>
    </citation>
    <scope>NUCLEOTIDE SEQUENCE</scope>
    <source>
        <strain evidence="7">1413</strain>
        <strain evidence="6">SRL2020-028</strain>
    </source>
</reference>
<dbReference type="PANTHER" id="PTHR30537">
    <property type="entry name" value="HTH-TYPE TRANSCRIPTIONAL REGULATOR"/>
    <property type="match status" value="1"/>
</dbReference>
<name>A0A9P3Q5F7_9MYCO</name>
<evidence type="ECO:0000256" key="4">
    <source>
        <dbReference type="ARBA" id="ARBA00023163"/>
    </source>
</evidence>
<evidence type="ECO:0000313" key="7">
    <source>
        <dbReference type="EMBL" id="GLD29996.1"/>
    </source>
</evidence>
<dbReference type="InterPro" id="IPR036390">
    <property type="entry name" value="WH_DNA-bd_sf"/>
</dbReference>
<evidence type="ECO:0000313" key="6">
    <source>
        <dbReference type="EMBL" id="GLB82291.1"/>
    </source>
</evidence>
<evidence type="ECO:0000256" key="1">
    <source>
        <dbReference type="ARBA" id="ARBA00009437"/>
    </source>
</evidence>
<dbReference type="InterPro" id="IPR000847">
    <property type="entry name" value="LysR_HTH_N"/>
</dbReference>
<evidence type="ECO:0000313" key="8">
    <source>
        <dbReference type="Proteomes" id="UP001064782"/>
    </source>
</evidence>
<gene>
    <name evidence="7" type="ORF">Mkiyose1413_18790</name>
    <name evidence="6" type="ORF">SRL2020028_15470</name>
</gene>
<dbReference type="Pfam" id="PF00126">
    <property type="entry name" value="HTH_1"/>
    <property type="match status" value="1"/>
</dbReference>
<dbReference type="PROSITE" id="PS50931">
    <property type="entry name" value="HTH_LYSR"/>
    <property type="match status" value="1"/>
</dbReference>
<evidence type="ECO:0000256" key="2">
    <source>
        <dbReference type="ARBA" id="ARBA00023015"/>
    </source>
</evidence>
<feature type="domain" description="HTH lysR-type" evidence="5">
    <location>
        <begin position="21"/>
        <end position="78"/>
    </location>
</feature>
<keyword evidence="4" id="KW-0804">Transcription</keyword>
<dbReference type="Gene3D" id="3.40.190.290">
    <property type="match status" value="1"/>
</dbReference>
<keyword evidence="8" id="KW-1185">Reference proteome</keyword>
<dbReference type="EMBL" id="BRZI01000010">
    <property type="protein sequence ID" value="GLD29996.1"/>
    <property type="molecule type" value="Genomic_DNA"/>
</dbReference>
<comment type="similarity">
    <text evidence="1">Belongs to the LysR transcriptional regulatory family.</text>
</comment>
<dbReference type="AlphaFoldDB" id="A0A9P3Q5F7"/>
<proteinExistence type="inferred from homology"/>
<dbReference type="Proteomes" id="UP001165663">
    <property type="component" value="Unassembled WGS sequence"/>
</dbReference>
<dbReference type="CDD" id="cd08422">
    <property type="entry name" value="PBP2_CrgA_like"/>
    <property type="match status" value="1"/>
</dbReference>
<evidence type="ECO:0000256" key="3">
    <source>
        <dbReference type="ARBA" id="ARBA00023125"/>
    </source>
</evidence>
<dbReference type="SUPFAM" id="SSF46785">
    <property type="entry name" value="Winged helix' DNA-binding domain"/>
    <property type="match status" value="1"/>
</dbReference>
<dbReference type="GO" id="GO:0006351">
    <property type="term" value="P:DNA-templated transcription"/>
    <property type="evidence" value="ECO:0007669"/>
    <property type="project" value="TreeGrafter"/>
</dbReference>
<dbReference type="GO" id="GO:0003700">
    <property type="term" value="F:DNA-binding transcription factor activity"/>
    <property type="evidence" value="ECO:0007669"/>
    <property type="project" value="InterPro"/>
</dbReference>
<organism evidence="7 8">
    <name type="scientific">Mycobacterium kiyosense</name>
    <dbReference type="NCBI Taxonomy" id="2871094"/>
    <lineage>
        <taxon>Bacteria</taxon>
        <taxon>Bacillati</taxon>
        <taxon>Actinomycetota</taxon>
        <taxon>Actinomycetes</taxon>
        <taxon>Mycobacteriales</taxon>
        <taxon>Mycobacteriaceae</taxon>
        <taxon>Mycobacterium</taxon>
    </lineage>
</organism>
<sequence>MQNRNTLLHSWNKLMDQNPPFDLGALLIFGKVVESRSLSKAAALLGMPKSTVSRKLAKLEADLGIKLLRKNTHQLTVTDLGEKVYRHTVNILNEANSVRALAEASRQEPQGELRVAMPVFLGIDYASRVGATFLRRYPHSRLDIRLVDSMVDPVKDGFDVVFGPGPLQDSTLIARKVFDLNLFLCASAKFVQGLGEPITAPSQLNDLPFIDFGFGGPRKLTVTRGRRRHELSPPVRARANNFQVCKQYILQGLGFGAMPTQIICADELHEGTIVPVLPDWDVEPVAVHMIYPFELSFSTLISAFYDTACQIIAENIARSQDLESGAS</sequence>
<dbReference type="GO" id="GO:0043565">
    <property type="term" value="F:sequence-specific DNA binding"/>
    <property type="evidence" value="ECO:0007669"/>
    <property type="project" value="TreeGrafter"/>
</dbReference>
<evidence type="ECO:0000259" key="5">
    <source>
        <dbReference type="PROSITE" id="PS50931"/>
    </source>
</evidence>
<keyword evidence="2" id="KW-0805">Transcription regulation</keyword>
<comment type="caution">
    <text evidence="7">The sequence shown here is derived from an EMBL/GenBank/DDBJ whole genome shotgun (WGS) entry which is preliminary data.</text>
</comment>
<keyword evidence="3" id="KW-0238">DNA-binding</keyword>
<dbReference type="PANTHER" id="PTHR30537:SF68">
    <property type="entry name" value="TRANSCRIPTIONAL REGULATOR-RELATED"/>
    <property type="match status" value="1"/>
</dbReference>